<organism evidence="5 6">
    <name type="scientific">Variovorax paradoxus</name>
    <dbReference type="NCBI Taxonomy" id="34073"/>
    <lineage>
        <taxon>Bacteria</taxon>
        <taxon>Pseudomonadati</taxon>
        <taxon>Pseudomonadota</taxon>
        <taxon>Betaproteobacteria</taxon>
        <taxon>Burkholderiales</taxon>
        <taxon>Comamonadaceae</taxon>
        <taxon>Variovorax</taxon>
    </lineage>
</organism>
<dbReference type="PRINTS" id="PR00032">
    <property type="entry name" value="HTHARAC"/>
</dbReference>
<dbReference type="SUPFAM" id="SSF46689">
    <property type="entry name" value="Homeodomain-like"/>
    <property type="match status" value="1"/>
</dbReference>
<dbReference type="GO" id="GO:0003700">
    <property type="term" value="F:DNA-binding transcription factor activity"/>
    <property type="evidence" value="ECO:0007669"/>
    <property type="project" value="InterPro"/>
</dbReference>
<dbReference type="Pfam" id="PF14525">
    <property type="entry name" value="AraC_binding_2"/>
    <property type="match status" value="1"/>
</dbReference>
<protein>
    <submittedName>
        <fullName evidence="5">AraC family transcriptional regulator</fullName>
    </submittedName>
</protein>
<dbReference type="InterPro" id="IPR020449">
    <property type="entry name" value="Tscrpt_reg_AraC-type_HTH"/>
</dbReference>
<dbReference type="EMBL" id="QFPP01000056">
    <property type="protein sequence ID" value="PZQ76302.1"/>
    <property type="molecule type" value="Genomic_DNA"/>
</dbReference>
<sequence length="315" mass="35141">MNFSYATTDTSGRRRLDYWSEIVCKRLVPAAAHFSVRDNFRGELDGHSFGQLMVCRMRSQAHTFKRSEHDVRLRPEDDIVAALVQAGSARMHQDGREVVVRPGDVVLYDGARPFLHELQPDSVLLVRIPRAQLLSRFGGAEHMMTIRIAEGRTMAGLLHGMAQEAYQLSAQDAAGVTGARFAGAFLDTLTAAMEMQADAMLGRQASRYDRLYERAQQYIRIHLDDSELDSDGIAGALHVSPRTLTRVFSAQDTTVMQQVWKLRLEASFSALQEGRVRQVSQAAFQFGFSNLSHFSRAFKKCFGATPRSLLGARAS</sequence>
<dbReference type="PANTHER" id="PTHR46796:SF6">
    <property type="entry name" value="ARAC SUBFAMILY"/>
    <property type="match status" value="1"/>
</dbReference>
<dbReference type="InterPro" id="IPR050204">
    <property type="entry name" value="AraC_XylS_family_regulators"/>
</dbReference>
<accession>A0A2W5QG67</accession>
<evidence type="ECO:0000313" key="6">
    <source>
        <dbReference type="Proteomes" id="UP000249135"/>
    </source>
</evidence>
<dbReference type="PANTHER" id="PTHR46796">
    <property type="entry name" value="HTH-TYPE TRANSCRIPTIONAL ACTIVATOR RHAS-RELATED"/>
    <property type="match status" value="1"/>
</dbReference>
<comment type="caution">
    <text evidence="5">The sequence shown here is derived from an EMBL/GenBank/DDBJ whole genome shotgun (WGS) entry which is preliminary data.</text>
</comment>
<dbReference type="Gene3D" id="1.10.10.60">
    <property type="entry name" value="Homeodomain-like"/>
    <property type="match status" value="1"/>
</dbReference>
<dbReference type="PROSITE" id="PS01124">
    <property type="entry name" value="HTH_ARAC_FAMILY_2"/>
    <property type="match status" value="1"/>
</dbReference>
<dbReference type="AlphaFoldDB" id="A0A2W5QG67"/>
<dbReference type="Proteomes" id="UP000249135">
    <property type="component" value="Unassembled WGS sequence"/>
</dbReference>
<dbReference type="GO" id="GO:0043565">
    <property type="term" value="F:sequence-specific DNA binding"/>
    <property type="evidence" value="ECO:0007669"/>
    <property type="project" value="InterPro"/>
</dbReference>
<dbReference type="InterPro" id="IPR018060">
    <property type="entry name" value="HTH_AraC"/>
</dbReference>
<evidence type="ECO:0000259" key="4">
    <source>
        <dbReference type="PROSITE" id="PS01124"/>
    </source>
</evidence>
<gene>
    <name evidence="5" type="ORF">DI563_07440</name>
</gene>
<dbReference type="Pfam" id="PF12833">
    <property type="entry name" value="HTH_18"/>
    <property type="match status" value="1"/>
</dbReference>
<proteinExistence type="predicted"/>
<evidence type="ECO:0000256" key="1">
    <source>
        <dbReference type="ARBA" id="ARBA00023015"/>
    </source>
</evidence>
<keyword evidence="2" id="KW-0238">DNA-binding</keyword>
<keyword evidence="3" id="KW-0804">Transcription</keyword>
<keyword evidence="1" id="KW-0805">Transcription regulation</keyword>
<dbReference type="SMART" id="SM00342">
    <property type="entry name" value="HTH_ARAC"/>
    <property type="match status" value="1"/>
</dbReference>
<name>A0A2W5QG67_VARPD</name>
<dbReference type="InterPro" id="IPR035418">
    <property type="entry name" value="AraC-bd_2"/>
</dbReference>
<reference evidence="5 6" key="1">
    <citation type="submission" date="2017-08" db="EMBL/GenBank/DDBJ databases">
        <title>Infants hospitalized years apart are colonized by the same room-sourced microbial strains.</title>
        <authorList>
            <person name="Brooks B."/>
            <person name="Olm M.R."/>
            <person name="Firek B.A."/>
            <person name="Baker R."/>
            <person name="Thomas B.C."/>
            <person name="Morowitz M.J."/>
            <person name="Banfield J.F."/>
        </authorList>
    </citation>
    <scope>NUCLEOTIDE SEQUENCE [LARGE SCALE GENOMIC DNA]</scope>
    <source>
        <strain evidence="5">S2_005_003_R2_41</strain>
    </source>
</reference>
<feature type="domain" description="HTH araC/xylS-type" evidence="4">
    <location>
        <begin position="213"/>
        <end position="312"/>
    </location>
</feature>
<dbReference type="InterPro" id="IPR009057">
    <property type="entry name" value="Homeodomain-like_sf"/>
</dbReference>
<evidence type="ECO:0000313" key="5">
    <source>
        <dbReference type="EMBL" id="PZQ76302.1"/>
    </source>
</evidence>
<evidence type="ECO:0000256" key="2">
    <source>
        <dbReference type="ARBA" id="ARBA00023125"/>
    </source>
</evidence>
<evidence type="ECO:0000256" key="3">
    <source>
        <dbReference type="ARBA" id="ARBA00023163"/>
    </source>
</evidence>